<accession>A0A841H0U0</accession>
<dbReference type="AlphaFoldDB" id="A0A841H0U0"/>
<keyword evidence="1" id="KW-0472">Membrane</keyword>
<organism evidence="3 4">
    <name type="scientific">Longimicrobium terrae</name>
    <dbReference type="NCBI Taxonomy" id="1639882"/>
    <lineage>
        <taxon>Bacteria</taxon>
        <taxon>Pseudomonadati</taxon>
        <taxon>Gemmatimonadota</taxon>
        <taxon>Longimicrobiia</taxon>
        <taxon>Longimicrobiales</taxon>
        <taxon>Longimicrobiaceae</taxon>
        <taxon>Longimicrobium</taxon>
    </lineage>
</organism>
<keyword evidence="1" id="KW-1133">Transmembrane helix</keyword>
<comment type="caution">
    <text evidence="3">The sequence shown here is derived from an EMBL/GenBank/DDBJ whole genome shotgun (WGS) entry which is preliminary data.</text>
</comment>
<feature type="transmembrane region" description="Helical" evidence="1">
    <location>
        <begin position="110"/>
        <end position="132"/>
    </location>
</feature>
<sequence length="135" mass="13309">MMRIHLRTVLLALAAAVIASPALAQRRADLAPALLAAEAAPSAVTEPVAVQPGVMDPRLIAPAAVERRAGESRSPSTGTHVGVGALAGAALGLVATFAQPGCSETGSMCGLAAVVFVPAGAVVGGGIGWLVARLR</sequence>
<dbReference type="Proteomes" id="UP000582837">
    <property type="component" value="Unassembled WGS sequence"/>
</dbReference>
<proteinExistence type="predicted"/>
<feature type="chain" id="PRO_5032347117" evidence="2">
    <location>
        <begin position="25"/>
        <end position="135"/>
    </location>
</feature>
<evidence type="ECO:0000256" key="2">
    <source>
        <dbReference type="SAM" id="SignalP"/>
    </source>
</evidence>
<evidence type="ECO:0000256" key="1">
    <source>
        <dbReference type="SAM" id="Phobius"/>
    </source>
</evidence>
<protein>
    <submittedName>
        <fullName evidence="3">Uncharacterized protein</fullName>
    </submittedName>
</protein>
<feature type="signal peptide" evidence="2">
    <location>
        <begin position="1"/>
        <end position="24"/>
    </location>
</feature>
<feature type="transmembrane region" description="Helical" evidence="1">
    <location>
        <begin position="81"/>
        <end position="98"/>
    </location>
</feature>
<gene>
    <name evidence="3" type="ORF">HNQ61_003258</name>
</gene>
<evidence type="ECO:0000313" key="4">
    <source>
        <dbReference type="Proteomes" id="UP000582837"/>
    </source>
</evidence>
<keyword evidence="1" id="KW-0812">Transmembrane</keyword>
<reference evidence="3 4" key="1">
    <citation type="submission" date="2020-08" db="EMBL/GenBank/DDBJ databases">
        <title>Genomic Encyclopedia of Type Strains, Phase IV (KMG-IV): sequencing the most valuable type-strain genomes for metagenomic binning, comparative biology and taxonomic classification.</title>
        <authorList>
            <person name="Goeker M."/>
        </authorList>
    </citation>
    <scope>NUCLEOTIDE SEQUENCE [LARGE SCALE GENOMIC DNA]</scope>
    <source>
        <strain evidence="3 4">DSM 29007</strain>
    </source>
</reference>
<dbReference type="RefSeq" id="WP_170034882.1">
    <property type="nucleotide sequence ID" value="NZ_JABDTL010000001.1"/>
</dbReference>
<dbReference type="EMBL" id="JACHIA010000009">
    <property type="protein sequence ID" value="MBB6071630.1"/>
    <property type="molecule type" value="Genomic_DNA"/>
</dbReference>
<name>A0A841H0U0_9BACT</name>
<keyword evidence="2" id="KW-0732">Signal</keyword>
<evidence type="ECO:0000313" key="3">
    <source>
        <dbReference type="EMBL" id="MBB6071630.1"/>
    </source>
</evidence>
<keyword evidence="4" id="KW-1185">Reference proteome</keyword>